<feature type="region of interest" description="Disordered" evidence="1">
    <location>
        <begin position="16"/>
        <end position="50"/>
    </location>
</feature>
<evidence type="ECO:0008006" key="4">
    <source>
        <dbReference type="Google" id="ProtNLM"/>
    </source>
</evidence>
<reference evidence="2" key="2">
    <citation type="submission" date="2023-05" db="EMBL/GenBank/DDBJ databases">
        <authorList>
            <consortium name="Lawrence Berkeley National Laboratory"/>
            <person name="Steindorff A."/>
            <person name="Hensen N."/>
            <person name="Bonometti L."/>
            <person name="Westerberg I."/>
            <person name="Brannstrom I.O."/>
            <person name="Guillou S."/>
            <person name="Cros-Aarteil S."/>
            <person name="Calhoun S."/>
            <person name="Haridas S."/>
            <person name="Kuo A."/>
            <person name="Mondo S."/>
            <person name="Pangilinan J."/>
            <person name="Riley R."/>
            <person name="Labutti K."/>
            <person name="Andreopoulos B."/>
            <person name="Lipzen A."/>
            <person name="Chen C."/>
            <person name="Yanf M."/>
            <person name="Daum C."/>
            <person name="Ng V."/>
            <person name="Clum A."/>
            <person name="Ohm R."/>
            <person name="Martin F."/>
            <person name="Silar P."/>
            <person name="Natvig D."/>
            <person name="Lalanne C."/>
            <person name="Gautier V."/>
            <person name="Ament-Velasquez S.L."/>
            <person name="Kruys A."/>
            <person name="Hutchinson M.I."/>
            <person name="Powell A.J."/>
            <person name="Barry K."/>
            <person name="Miller A.N."/>
            <person name="Grigoriev I.V."/>
            <person name="Debuchy R."/>
            <person name="Gladieux P."/>
            <person name="Thoren M.H."/>
            <person name="Johannesson H."/>
        </authorList>
    </citation>
    <scope>NUCLEOTIDE SEQUENCE</scope>
    <source>
        <strain evidence="2">CBS 757.83</strain>
    </source>
</reference>
<gene>
    <name evidence="2" type="ORF">N658DRAFT_206891</name>
</gene>
<organism evidence="2 3">
    <name type="scientific">Parathielavia hyrcaniae</name>
    <dbReference type="NCBI Taxonomy" id="113614"/>
    <lineage>
        <taxon>Eukaryota</taxon>
        <taxon>Fungi</taxon>
        <taxon>Dikarya</taxon>
        <taxon>Ascomycota</taxon>
        <taxon>Pezizomycotina</taxon>
        <taxon>Sordariomycetes</taxon>
        <taxon>Sordariomycetidae</taxon>
        <taxon>Sordariales</taxon>
        <taxon>Chaetomiaceae</taxon>
        <taxon>Parathielavia</taxon>
    </lineage>
</organism>
<proteinExistence type="predicted"/>
<protein>
    <recommendedName>
        <fullName evidence="4">RING-type domain-containing protein</fullName>
    </recommendedName>
</protein>
<comment type="caution">
    <text evidence="2">The sequence shown here is derived from an EMBL/GenBank/DDBJ whole genome shotgun (WGS) entry which is preliminary data.</text>
</comment>
<accession>A0AAN6PVW6</accession>
<keyword evidence="3" id="KW-1185">Reference proteome</keyword>
<evidence type="ECO:0000313" key="2">
    <source>
        <dbReference type="EMBL" id="KAK4098925.1"/>
    </source>
</evidence>
<evidence type="ECO:0000256" key="1">
    <source>
        <dbReference type="SAM" id="MobiDB-lite"/>
    </source>
</evidence>
<dbReference type="AlphaFoldDB" id="A0AAN6PVW6"/>
<evidence type="ECO:0000313" key="3">
    <source>
        <dbReference type="Proteomes" id="UP001305647"/>
    </source>
</evidence>
<dbReference type="Proteomes" id="UP001305647">
    <property type="component" value="Unassembled WGS sequence"/>
</dbReference>
<dbReference type="EMBL" id="MU863654">
    <property type="protein sequence ID" value="KAK4098925.1"/>
    <property type="molecule type" value="Genomic_DNA"/>
</dbReference>
<reference evidence="2" key="1">
    <citation type="journal article" date="2023" name="Mol. Phylogenet. Evol.">
        <title>Genome-scale phylogeny and comparative genomics of the fungal order Sordariales.</title>
        <authorList>
            <person name="Hensen N."/>
            <person name="Bonometti L."/>
            <person name="Westerberg I."/>
            <person name="Brannstrom I.O."/>
            <person name="Guillou S."/>
            <person name="Cros-Aarteil S."/>
            <person name="Calhoun S."/>
            <person name="Haridas S."/>
            <person name="Kuo A."/>
            <person name="Mondo S."/>
            <person name="Pangilinan J."/>
            <person name="Riley R."/>
            <person name="LaButti K."/>
            <person name="Andreopoulos B."/>
            <person name="Lipzen A."/>
            <person name="Chen C."/>
            <person name="Yan M."/>
            <person name="Daum C."/>
            <person name="Ng V."/>
            <person name="Clum A."/>
            <person name="Steindorff A."/>
            <person name="Ohm R.A."/>
            <person name="Martin F."/>
            <person name="Silar P."/>
            <person name="Natvig D.O."/>
            <person name="Lalanne C."/>
            <person name="Gautier V."/>
            <person name="Ament-Velasquez S.L."/>
            <person name="Kruys A."/>
            <person name="Hutchinson M.I."/>
            <person name="Powell A.J."/>
            <person name="Barry K."/>
            <person name="Miller A.N."/>
            <person name="Grigoriev I.V."/>
            <person name="Debuchy R."/>
            <person name="Gladieux P."/>
            <person name="Hiltunen Thoren M."/>
            <person name="Johannesson H."/>
        </authorList>
    </citation>
    <scope>NUCLEOTIDE SEQUENCE</scope>
    <source>
        <strain evidence="2">CBS 757.83</strain>
    </source>
</reference>
<sequence length="275" mass="31004">MPVCSVCEIELHIKGIDPDPLTQPGPSHHEDDTPTPPPAAGLGEQPAKPRRLEWGESEWDLRLRDAAEHRLWDKLPHQGPHAAIVLFCGHMVCRQCFRRNSRIAGALALLPPRPMCPTCTCFLEGGRCGHLLAHHLPEPGDGGIGGVAHHLRAPATVIECLGRRPNQCWKCKNLAVVLEVKGHRRLKFRFGKDLWKYRTRMPQLEDDWFVMPARLYYQHPAMATPGETVLRLAIFQGPYGKCFVFDGAGQLHWCWRVDRTGFIHGFKLVLHGLRG</sequence>
<name>A0AAN6PVW6_9PEZI</name>